<dbReference type="AlphaFoldDB" id="A0A6J7HGL9"/>
<feature type="compositionally biased region" description="Low complexity" evidence="1">
    <location>
        <begin position="31"/>
        <end position="59"/>
    </location>
</feature>
<gene>
    <name evidence="2" type="ORF">UFOPK3564_01528</name>
</gene>
<accession>A0A6J7HGL9</accession>
<evidence type="ECO:0000256" key="1">
    <source>
        <dbReference type="SAM" id="MobiDB-lite"/>
    </source>
</evidence>
<protein>
    <submittedName>
        <fullName evidence="2">Unannotated protein</fullName>
    </submittedName>
</protein>
<dbReference type="PROSITE" id="PS51257">
    <property type="entry name" value="PROKAR_LIPOPROTEIN"/>
    <property type="match status" value="1"/>
</dbReference>
<evidence type="ECO:0000313" key="2">
    <source>
        <dbReference type="EMBL" id="CAB4915370.1"/>
    </source>
</evidence>
<dbReference type="EMBL" id="CAFBMK010000078">
    <property type="protein sequence ID" value="CAB4915370.1"/>
    <property type="molecule type" value="Genomic_DNA"/>
</dbReference>
<proteinExistence type="predicted"/>
<feature type="region of interest" description="Disordered" evidence="1">
    <location>
        <begin position="27"/>
        <end position="98"/>
    </location>
</feature>
<reference evidence="2" key="1">
    <citation type="submission" date="2020-05" db="EMBL/GenBank/DDBJ databases">
        <authorList>
            <person name="Chiriac C."/>
            <person name="Salcher M."/>
            <person name="Ghai R."/>
            <person name="Kavagutti S V."/>
        </authorList>
    </citation>
    <scope>NUCLEOTIDE SEQUENCE</scope>
</reference>
<name>A0A6J7HGL9_9ZZZZ</name>
<organism evidence="2">
    <name type="scientific">freshwater metagenome</name>
    <dbReference type="NCBI Taxonomy" id="449393"/>
    <lineage>
        <taxon>unclassified sequences</taxon>
        <taxon>metagenomes</taxon>
        <taxon>ecological metagenomes</taxon>
    </lineage>
</organism>
<sequence>MSRAVPALLVLALAAAPALAGCGGDDGGPQGAATTPPATTAPAATAPATPSAPTTTSPVPATPAPDDGATTSPDDTRTLEAPGTDPPPRSPTITEVQRPARAVRCPGGGAKGGGEEGDFDARELLGLPVARATALAERNGCAMRVVVRDGQDLIRTMDYSSGRVNVTETAGRVVALNGIG</sequence>